<protein>
    <submittedName>
        <fullName evidence="1">Uncharacterized protein</fullName>
    </submittedName>
</protein>
<dbReference type="EMBL" id="KK113459">
    <property type="protein sequence ID" value="KFM60266.1"/>
    <property type="molecule type" value="Genomic_DNA"/>
</dbReference>
<dbReference type="AlphaFoldDB" id="A0A087T577"/>
<evidence type="ECO:0000313" key="1">
    <source>
        <dbReference type="EMBL" id="KFM60266.1"/>
    </source>
</evidence>
<evidence type="ECO:0000313" key="2">
    <source>
        <dbReference type="Proteomes" id="UP000054359"/>
    </source>
</evidence>
<dbReference type="Proteomes" id="UP000054359">
    <property type="component" value="Unassembled WGS sequence"/>
</dbReference>
<accession>A0A087T577</accession>
<gene>
    <name evidence="1" type="ORF">X975_25305</name>
</gene>
<keyword evidence="2" id="KW-1185">Reference proteome</keyword>
<feature type="non-terminal residue" evidence="1">
    <location>
        <position position="49"/>
    </location>
</feature>
<proteinExistence type="predicted"/>
<sequence length="49" mass="5764">MMSFSEDHGAMWTFERTFAKMYIFMNCESSLAYRNKFAKPTIIFCHGDA</sequence>
<organism evidence="1 2">
    <name type="scientific">Stegodyphus mimosarum</name>
    <name type="common">African social velvet spider</name>
    <dbReference type="NCBI Taxonomy" id="407821"/>
    <lineage>
        <taxon>Eukaryota</taxon>
        <taxon>Metazoa</taxon>
        <taxon>Ecdysozoa</taxon>
        <taxon>Arthropoda</taxon>
        <taxon>Chelicerata</taxon>
        <taxon>Arachnida</taxon>
        <taxon>Araneae</taxon>
        <taxon>Araneomorphae</taxon>
        <taxon>Entelegynae</taxon>
        <taxon>Eresoidea</taxon>
        <taxon>Eresidae</taxon>
        <taxon>Stegodyphus</taxon>
    </lineage>
</organism>
<name>A0A087T577_STEMI</name>
<reference evidence="1 2" key="1">
    <citation type="submission" date="2013-11" db="EMBL/GenBank/DDBJ databases">
        <title>Genome sequencing of Stegodyphus mimosarum.</title>
        <authorList>
            <person name="Bechsgaard J."/>
        </authorList>
    </citation>
    <scope>NUCLEOTIDE SEQUENCE [LARGE SCALE GENOMIC DNA]</scope>
</reference>